<dbReference type="Pfam" id="PF01850">
    <property type="entry name" value="PIN"/>
    <property type="match status" value="1"/>
</dbReference>
<evidence type="ECO:0000313" key="3">
    <source>
        <dbReference type="Proteomes" id="UP000254065"/>
    </source>
</evidence>
<reference evidence="2 3" key="1">
    <citation type="submission" date="2018-06" db="EMBL/GenBank/DDBJ databases">
        <authorList>
            <consortium name="Pathogen Informatics"/>
            <person name="Doyle S."/>
        </authorList>
    </citation>
    <scope>NUCLEOTIDE SEQUENCE [LARGE SCALE GENOMIC DNA]</scope>
    <source>
        <strain evidence="2 3">NCTC12877</strain>
    </source>
</reference>
<proteinExistence type="predicted"/>
<dbReference type="InterPro" id="IPR029060">
    <property type="entry name" value="PIN-like_dom_sf"/>
</dbReference>
<accession>A0A378R3S8</accession>
<dbReference type="SUPFAM" id="SSF88723">
    <property type="entry name" value="PIN domain-like"/>
    <property type="match status" value="1"/>
</dbReference>
<dbReference type="RefSeq" id="WP_036387516.1">
    <property type="nucleotide sequence ID" value="NZ_UGQB01000004.1"/>
</dbReference>
<dbReference type="Gene3D" id="3.40.50.1010">
    <property type="entry name" value="5'-nuclease"/>
    <property type="match status" value="1"/>
</dbReference>
<protein>
    <submittedName>
        <fullName evidence="2">Predicted nucleic acid-binding protein, contains PIN domain</fullName>
    </submittedName>
</protein>
<dbReference type="AlphaFoldDB" id="A0A378R3S8"/>
<dbReference type="InterPro" id="IPR002716">
    <property type="entry name" value="PIN_dom"/>
</dbReference>
<dbReference type="Proteomes" id="UP000254065">
    <property type="component" value="Unassembled WGS sequence"/>
</dbReference>
<feature type="domain" description="PIN" evidence="1">
    <location>
        <begin position="2"/>
        <end position="117"/>
    </location>
</feature>
<dbReference type="STRING" id="1122244.GCA_000426885_01035"/>
<keyword evidence="3" id="KW-1185">Reference proteome</keyword>
<organism evidence="2 3">
    <name type="scientific">Moraxella caprae</name>
    <dbReference type="NCBI Taxonomy" id="90240"/>
    <lineage>
        <taxon>Bacteria</taxon>
        <taxon>Pseudomonadati</taxon>
        <taxon>Pseudomonadota</taxon>
        <taxon>Gammaproteobacteria</taxon>
        <taxon>Moraxellales</taxon>
        <taxon>Moraxellaceae</taxon>
        <taxon>Moraxella</taxon>
    </lineage>
</organism>
<evidence type="ECO:0000313" key="2">
    <source>
        <dbReference type="EMBL" id="STZ09251.1"/>
    </source>
</evidence>
<sequence>MVLIDTNIVLRFLLQDHETLSQKAKDIIDNHRAICLNAVTYEAIHVLQSMYKIDRVLIADKLSILFEKSIIESENTQVTIKALTIFKETSLDFMDCLLLAYHIIDNDTIYSFDKKVNNYLKRVNGEI</sequence>
<evidence type="ECO:0000259" key="1">
    <source>
        <dbReference type="Pfam" id="PF01850"/>
    </source>
</evidence>
<dbReference type="EMBL" id="UGQB01000004">
    <property type="protein sequence ID" value="STZ09251.1"/>
    <property type="molecule type" value="Genomic_DNA"/>
</dbReference>
<name>A0A378R3S8_9GAMM</name>
<gene>
    <name evidence="2" type="ORF">NCTC12877_02265</name>
</gene>
<dbReference type="OrthoDB" id="32974at2"/>